<proteinExistence type="predicted"/>
<keyword evidence="2" id="KW-1185">Reference proteome</keyword>
<comment type="caution">
    <text evidence="1">The sequence shown here is derived from an EMBL/GenBank/DDBJ whole genome shotgun (WGS) entry which is preliminary data.</text>
</comment>
<name>A0AAE1CRT6_9GAST</name>
<sequence>MNGLDSLHPGFLQNERDREFSQINSLHLEVLHLKTSHVPSQTKASCDTLPYLELLSNFKLTVSETLSTPRYKDHRDRRTGHLVIGNGKLWCKTFNCLKHC</sequence>
<gene>
    <name evidence="1" type="ORF">RRG08_044447</name>
</gene>
<evidence type="ECO:0000313" key="1">
    <source>
        <dbReference type="EMBL" id="KAK3731161.1"/>
    </source>
</evidence>
<dbReference type="EMBL" id="JAWDGP010007026">
    <property type="protein sequence ID" value="KAK3731161.1"/>
    <property type="molecule type" value="Genomic_DNA"/>
</dbReference>
<dbReference type="AlphaFoldDB" id="A0AAE1CRT6"/>
<dbReference type="Proteomes" id="UP001283361">
    <property type="component" value="Unassembled WGS sequence"/>
</dbReference>
<accession>A0AAE1CRT6</accession>
<organism evidence="1 2">
    <name type="scientific">Elysia crispata</name>
    <name type="common">lettuce slug</name>
    <dbReference type="NCBI Taxonomy" id="231223"/>
    <lineage>
        <taxon>Eukaryota</taxon>
        <taxon>Metazoa</taxon>
        <taxon>Spiralia</taxon>
        <taxon>Lophotrochozoa</taxon>
        <taxon>Mollusca</taxon>
        <taxon>Gastropoda</taxon>
        <taxon>Heterobranchia</taxon>
        <taxon>Euthyneura</taxon>
        <taxon>Panpulmonata</taxon>
        <taxon>Sacoglossa</taxon>
        <taxon>Placobranchoidea</taxon>
        <taxon>Plakobranchidae</taxon>
        <taxon>Elysia</taxon>
    </lineage>
</organism>
<protein>
    <submittedName>
        <fullName evidence="1">Uncharacterized protein</fullName>
    </submittedName>
</protein>
<evidence type="ECO:0000313" key="2">
    <source>
        <dbReference type="Proteomes" id="UP001283361"/>
    </source>
</evidence>
<reference evidence="1" key="1">
    <citation type="journal article" date="2023" name="G3 (Bethesda)">
        <title>A reference genome for the long-term kleptoplast-retaining sea slug Elysia crispata morphotype clarki.</title>
        <authorList>
            <person name="Eastman K.E."/>
            <person name="Pendleton A.L."/>
            <person name="Shaikh M.A."/>
            <person name="Suttiyut T."/>
            <person name="Ogas R."/>
            <person name="Tomko P."/>
            <person name="Gavelis G."/>
            <person name="Widhalm J.R."/>
            <person name="Wisecaver J.H."/>
        </authorList>
    </citation>
    <scope>NUCLEOTIDE SEQUENCE</scope>
    <source>
        <strain evidence="1">ECLA1</strain>
    </source>
</reference>